<evidence type="ECO:0000313" key="1">
    <source>
        <dbReference type="EMBL" id="QWG02344.1"/>
    </source>
</evidence>
<dbReference type="KEGG" id="fya:KMW28_01805"/>
<reference evidence="1 2" key="1">
    <citation type="submission" date="2021-05" db="EMBL/GenBank/DDBJ databases">
        <title>Comparative genomic studies on the polysaccharide-degrading batcterial strains of the Flammeovirga genus.</title>
        <authorList>
            <person name="Zewei F."/>
            <person name="Zheng Z."/>
            <person name="Yu L."/>
            <person name="Ruyue G."/>
            <person name="Yanhong M."/>
            <person name="Yuanyuan C."/>
            <person name="Jingyan G."/>
            <person name="Wenjun H."/>
        </authorList>
    </citation>
    <scope>NUCLEOTIDE SEQUENCE [LARGE SCALE GENOMIC DNA]</scope>
    <source>
        <strain evidence="1 2">NBRC:100898</strain>
    </source>
</reference>
<evidence type="ECO:0000313" key="2">
    <source>
        <dbReference type="Proteomes" id="UP000678679"/>
    </source>
</evidence>
<gene>
    <name evidence="1" type="ORF">KMW28_01805</name>
</gene>
<dbReference type="Proteomes" id="UP000678679">
    <property type="component" value="Chromosome 1"/>
</dbReference>
<dbReference type="AlphaFoldDB" id="A0AAX1N4H8"/>
<dbReference type="RefSeq" id="WP_215585781.1">
    <property type="nucleotide sequence ID" value="NZ_CP076132.1"/>
</dbReference>
<accession>A0AAX1N4H8</accession>
<proteinExistence type="predicted"/>
<dbReference type="EMBL" id="CP076132">
    <property type="protein sequence ID" value="QWG02344.1"/>
    <property type="molecule type" value="Genomic_DNA"/>
</dbReference>
<keyword evidence="2" id="KW-1185">Reference proteome</keyword>
<protein>
    <submittedName>
        <fullName evidence="1">Uncharacterized protein</fullName>
    </submittedName>
</protein>
<organism evidence="1 2">
    <name type="scientific">Flammeovirga yaeyamensis</name>
    <dbReference type="NCBI Taxonomy" id="367791"/>
    <lineage>
        <taxon>Bacteria</taxon>
        <taxon>Pseudomonadati</taxon>
        <taxon>Bacteroidota</taxon>
        <taxon>Cytophagia</taxon>
        <taxon>Cytophagales</taxon>
        <taxon>Flammeovirgaceae</taxon>
        <taxon>Flammeovirga</taxon>
    </lineage>
</organism>
<name>A0AAX1N4H8_9BACT</name>
<sequence length="212" mass="25015">MTIKAGNDPLKKPKVWEMLKESPQDEALWAAYMGKSWVCMTIHEKEQIDKWKSDIEASRPKIKNNNPEVHVALTPQLQKEIDTQVFAEDDEFWEDEVLQSAVSQQESVKIEAELQEHFEELEKKMVQTPNLIEILSRDLRKNFILIEDEFDMEFEALGKSYVSYWDKYPNGKYSPERWVYEKKMELKAYKKEEFERLKVSMIASISSSNSSH</sequence>